<evidence type="ECO:0000313" key="2">
    <source>
        <dbReference type="EMBL" id="CDQ43635.1"/>
    </source>
</evidence>
<evidence type="ECO:0000256" key="1">
    <source>
        <dbReference type="SAM" id="MobiDB-lite"/>
    </source>
</evidence>
<proteinExistence type="predicted"/>
<dbReference type="EMBL" id="LK021337">
    <property type="protein sequence ID" value="CDQ43635.1"/>
    <property type="molecule type" value="Genomic_DNA"/>
</dbReference>
<sequence length="167" mass="17991">MPSVPDYMDPWDDEANEVPESDTPISDLAAFDEYLPPVPSGTAVHSWDSELPDDANDSPDVFFTVSNPAGNVAVTALLGGRIDRIDLQPSVCKMTESELSEEIAFLSALASQKALAAQHGVITLLMQDMGYEGGLVHEFLERDLGLPSPESYVERVATAFSGRYGQG</sequence>
<dbReference type="Proteomes" id="UP000028864">
    <property type="component" value="Unassembled WGS sequence"/>
</dbReference>
<feature type="compositionally biased region" description="Acidic residues" evidence="1">
    <location>
        <begin position="9"/>
        <end position="20"/>
    </location>
</feature>
<name>A0AAV2WHB0_MYCNE</name>
<accession>A0AAV2WHB0</accession>
<evidence type="ECO:0000313" key="3">
    <source>
        <dbReference type="Proteomes" id="UP000028864"/>
    </source>
</evidence>
<feature type="region of interest" description="Disordered" evidence="1">
    <location>
        <begin position="1"/>
        <end position="22"/>
    </location>
</feature>
<dbReference type="AlphaFoldDB" id="A0AAV2WHB0"/>
<protein>
    <submittedName>
        <fullName evidence="2">ESX-1 secretion-associated protein EspH</fullName>
    </submittedName>
</protein>
<organism evidence="2 3">
    <name type="scientific">Mycolicibacterium neoaurum</name>
    <name type="common">Mycobacterium neoaurum</name>
    <dbReference type="NCBI Taxonomy" id="1795"/>
    <lineage>
        <taxon>Bacteria</taxon>
        <taxon>Bacillati</taxon>
        <taxon>Actinomycetota</taxon>
        <taxon>Actinomycetes</taxon>
        <taxon>Mycobacteriales</taxon>
        <taxon>Mycobacteriaceae</taxon>
        <taxon>Mycolicibacterium</taxon>
    </lineage>
</organism>
<reference evidence="2" key="2">
    <citation type="submission" date="2015-09" db="EMBL/GenBank/DDBJ databases">
        <title>Draft genome sequence of Mycobacterium neoaurum DSM 44074.</title>
        <authorList>
            <person name="Croce O."/>
            <person name="Robert C."/>
            <person name="Raoult D."/>
            <person name="Drancourt M."/>
        </authorList>
    </citation>
    <scope>NUCLEOTIDE SEQUENCE</scope>
    <source>
        <strain evidence="2">DSM 44074</strain>
    </source>
</reference>
<gene>
    <name evidence="2" type="primary">espH_2</name>
    <name evidence="2" type="ORF">BN1047_01506</name>
</gene>
<reference evidence="2" key="1">
    <citation type="submission" date="2014-05" db="EMBL/GenBank/DDBJ databases">
        <authorList>
            <person name="Urmite Genomes"/>
        </authorList>
    </citation>
    <scope>NUCLEOTIDE SEQUENCE</scope>
    <source>
        <strain evidence="2">DSM 44074</strain>
    </source>
</reference>